<dbReference type="PANTHER" id="PTHR28058">
    <property type="entry name" value="37S RIBOSOMAL PROTEIN MRP51, MITOCHONDRIAL"/>
    <property type="match status" value="1"/>
</dbReference>
<gene>
    <name evidence="2" type="ORF">MKK02DRAFT_38306</name>
</gene>
<evidence type="ECO:0000313" key="2">
    <source>
        <dbReference type="EMBL" id="KAI9633648.1"/>
    </source>
</evidence>
<evidence type="ECO:0000313" key="3">
    <source>
        <dbReference type="Proteomes" id="UP001164286"/>
    </source>
</evidence>
<feature type="region of interest" description="Disordered" evidence="1">
    <location>
        <begin position="367"/>
        <end position="467"/>
    </location>
</feature>
<dbReference type="InterPro" id="IPR016712">
    <property type="entry name" value="Rbsml_bS1m-like"/>
</dbReference>
<dbReference type="Proteomes" id="UP001164286">
    <property type="component" value="Unassembled WGS sequence"/>
</dbReference>
<dbReference type="Pfam" id="PF11709">
    <property type="entry name" value="Mit_ribos_Mrp51"/>
    <property type="match status" value="1"/>
</dbReference>
<proteinExistence type="predicted"/>
<comment type="caution">
    <text evidence="2">The sequence shown here is derived from an EMBL/GenBank/DDBJ whole genome shotgun (WGS) entry which is preliminary data.</text>
</comment>
<accession>A0AA38H3U4</accession>
<dbReference type="GeneID" id="77729239"/>
<protein>
    <submittedName>
        <fullName evidence="2">Uncharacterized protein</fullName>
    </submittedName>
</protein>
<name>A0AA38H3U4_9TREE</name>
<feature type="compositionally biased region" description="Basic and acidic residues" evidence="1">
    <location>
        <begin position="386"/>
        <end position="418"/>
    </location>
</feature>
<evidence type="ECO:0000256" key="1">
    <source>
        <dbReference type="SAM" id="MobiDB-lite"/>
    </source>
</evidence>
<dbReference type="EMBL" id="JAKWFO010000008">
    <property type="protein sequence ID" value="KAI9633648.1"/>
    <property type="molecule type" value="Genomic_DNA"/>
</dbReference>
<feature type="compositionally biased region" description="Basic and acidic residues" evidence="1">
    <location>
        <begin position="426"/>
        <end position="442"/>
    </location>
</feature>
<organism evidence="2 3">
    <name type="scientific">Dioszegia hungarica</name>
    <dbReference type="NCBI Taxonomy" id="4972"/>
    <lineage>
        <taxon>Eukaryota</taxon>
        <taxon>Fungi</taxon>
        <taxon>Dikarya</taxon>
        <taxon>Basidiomycota</taxon>
        <taxon>Agaricomycotina</taxon>
        <taxon>Tremellomycetes</taxon>
        <taxon>Tremellales</taxon>
        <taxon>Bulleribasidiaceae</taxon>
        <taxon>Dioszegia</taxon>
    </lineage>
</organism>
<sequence length="467" mass="51486">MSFPQLLRRSSFAQHDPLITRIYTSTPSSISQTGDWGLKYPIHRKNPKYIKVSNLDAGAAVGADWRSGETEARFTETWGTGRVRWQRHSTDVRQAMRTTARNSYDFLNDGAGEEKQGPHLLPDLEAMTPGEFERYLERIREKRKEFLPVRLNQLAAKDQAGWREDEGDFTLVNLGVSGHSVDTHGANMQASLVHDNITRSGSKALQANPHPLGGLYYSQHISSTPHHPTHGITYVDPRTTYPGRAVNKKNISQHRQDGLQAGFNAPVANNAPLVVSIGGLTAQSSTNSIQTADTSSISETDYTRTEPERGVGRFTMRTARLESLPTVVNLQSSDLSRRYGNNPVSKAKRASPMETFQFNIELELASAATRPNQGKQSLIPGSPEWVAREPGRRASLSRGDELGRRGEPLGSSKKDRIKGAALGGLKSEEAALRAAEKQATEGHRKRMDGLLHSIHKRSTGLRGTDGR</sequence>
<dbReference type="PANTHER" id="PTHR28058:SF1">
    <property type="entry name" value="SMALL RIBOSOMAL SUBUNIT PROTEIN BS1M"/>
    <property type="match status" value="1"/>
</dbReference>
<dbReference type="RefSeq" id="XP_052943425.1">
    <property type="nucleotide sequence ID" value="XM_053090034.1"/>
</dbReference>
<keyword evidence="3" id="KW-1185">Reference proteome</keyword>
<reference evidence="2" key="1">
    <citation type="journal article" date="2022" name="G3 (Bethesda)">
        <title>High quality genome of the basidiomycete yeast Dioszegia hungarica PDD-24b-2 isolated from cloud water.</title>
        <authorList>
            <person name="Jarrige D."/>
            <person name="Haridas S."/>
            <person name="Bleykasten-Grosshans C."/>
            <person name="Joly M."/>
            <person name="Nadalig T."/>
            <person name="Sancelme M."/>
            <person name="Vuilleumier S."/>
            <person name="Grigoriev I.V."/>
            <person name="Amato P."/>
            <person name="Bringel F."/>
        </authorList>
    </citation>
    <scope>NUCLEOTIDE SEQUENCE</scope>
    <source>
        <strain evidence="2">PDD-24b-2</strain>
    </source>
</reference>
<dbReference type="AlphaFoldDB" id="A0AA38H3U4"/>